<evidence type="ECO:0000256" key="8">
    <source>
        <dbReference type="ARBA" id="ARBA00022989"/>
    </source>
</evidence>
<dbReference type="RefSeq" id="WP_028383568.1">
    <property type="nucleotide sequence ID" value="NZ_CAAAJG010000002.1"/>
</dbReference>
<evidence type="ECO:0000313" key="14">
    <source>
        <dbReference type="EMBL" id="KTD35401.1"/>
    </source>
</evidence>
<sequence>MSWKFANSMSIVNRLLLIFVTTILLILTVITVLIYPPLKELLHLAQINQEQYHFVLAQICIKNFFIGLWVSALILICASYWVAKKSMSPVYNFSEELASINASSLDKRLKDEGHPQELRQLAATCNAMLLRIEHAVLHIKQFSASMAHELRNPVHYLQTATEITLAKPQSIETYQNLLHSHLEEYHHLTRLIDNLLFLTRSEHGQIPLNPKPMSAKKMIHSIVEYYNATALEQGVEIQVTGDTRIVVDEPLFKRVISNLIDNSLKYTQQGGTILIKIEETETHLIQITIKDTGIGIAKEHLPLLCQGFYRVNHSTHDKYSGLGLGLAIAQSIMTIHSGQIEIESEPGQGTAVILRLNNASQFMNRHS</sequence>
<reference evidence="14 16" key="1">
    <citation type="submission" date="2015-11" db="EMBL/GenBank/DDBJ databases">
        <title>Genomic analysis of 38 Legionella species identifies large and diverse effector repertoires.</title>
        <authorList>
            <person name="Burstein D."/>
            <person name="Amaro F."/>
            <person name="Zusman T."/>
            <person name="Lifshitz Z."/>
            <person name="Cohen O."/>
            <person name="Gilbert J.A."/>
            <person name="Pupko T."/>
            <person name="Shuman H.A."/>
            <person name="Segal G."/>
        </authorList>
    </citation>
    <scope>NUCLEOTIDE SEQUENCE [LARGE SCALE GENOMIC DNA]</scope>
    <source>
        <strain evidence="14 16">ATCC 43877</strain>
    </source>
</reference>
<keyword evidence="6 11" id="KW-0812">Transmembrane</keyword>
<dbReference type="SUPFAM" id="SSF47384">
    <property type="entry name" value="Homodimeric domain of signal transducing histidine kinase"/>
    <property type="match status" value="1"/>
</dbReference>
<comment type="subcellular location">
    <subcellularLocation>
        <location evidence="2">Membrane</location>
        <topology evidence="2">Multi-pass membrane protein</topology>
    </subcellularLocation>
</comment>
<keyword evidence="4" id="KW-0597">Phosphoprotein</keyword>
<accession>A0A378JTB7</accession>
<evidence type="ECO:0000256" key="6">
    <source>
        <dbReference type="ARBA" id="ARBA00022692"/>
    </source>
</evidence>
<dbReference type="EMBL" id="LNYN01000014">
    <property type="protein sequence ID" value="KTD35401.1"/>
    <property type="molecule type" value="Genomic_DNA"/>
</dbReference>
<dbReference type="EC" id="2.7.13.3" evidence="3"/>
<dbReference type="InterPro" id="IPR003660">
    <property type="entry name" value="HAMP_dom"/>
</dbReference>
<dbReference type="GO" id="GO:0005886">
    <property type="term" value="C:plasma membrane"/>
    <property type="evidence" value="ECO:0007669"/>
    <property type="project" value="UniProtKB-ARBA"/>
</dbReference>
<organism evidence="15 17">
    <name type="scientific">Legionella moravica</name>
    <dbReference type="NCBI Taxonomy" id="39962"/>
    <lineage>
        <taxon>Bacteria</taxon>
        <taxon>Pseudomonadati</taxon>
        <taxon>Pseudomonadota</taxon>
        <taxon>Gammaproteobacteria</taxon>
        <taxon>Legionellales</taxon>
        <taxon>Legionellaceae</taxon>
        <taxon>Legionella</taxon>
    </lineage>
</organism>
<dbReference type="CDD" id="cd00075">
    <property type="entry name" value="HATPase"/>
    <property type="match status" value="1"/>
</dbReference>
<dbReference type="EMBL" id="UGOG01000001">
    <property type="protein sequence ID" value="STX61985.1"/>
    <property type="molecule type" value="Genomic_DNA"/>
</dbReference>
<feature type="transmembrane region" description="Helical" evidence="11">
    <location>
        <begin position="55"/>
        <end position="83"/>
    </location>
</feature>
<keyword evidence="10 11" id="KW-0472">Membrane</keyword>
<evidence type="ECO:0000313" key="17">
    <source>
        <dbReference type="Proteomes" id="UP000254040"/>
    </source>
</evidence>
<evidence type="ECO:0000313" key="15">
    <source>
        <dbReference type="EMBL" id="STX61985.1"/>
    </source>
</evidence>
<dbReference type="Proteomes" id="UP000054985">
    <property type="component" value="Unassembled WGS sequence"/>
</dbReference>
<dbReference type="PRINTS" id="PR00344">
    <property type="entry name" value="BCTRLSENSOR"/>
</dbReference>
<dbReference type="SUPFAM" id="SSF55874">
    <property type="entry name" value="ATPase domain of HSP90 chaperone/DNA topoisomerase II/histidine kinase"/>
    <property type="match status" value="1"/>
</dbReference>
<dbReference type="PROSITE" id="PS50885">
    <property type="entry name" value="HAMP"/>
    <property type="match status" value="1"/>
</dbReference>
<dbReference type="STRING" id="39962.Lmor_0848"/>
<feature type="domain" description="HAMP" evidence="13">
    <location>
        <begin position="84"/>
        <end position="137"/>
    </location>
</feature>
<dbReference type="CDD" id="cd00082">
    <property type="entry name" value="HisKA"/>
    <property type="match status" value="1"/>
</dbReference>
<feature type="domain" description="Histidine kinase" evidence="12">
    <location>
        <begin position="145"/>
        <end position="360"/>
    </location>
</feature>
<dbReference type="InterPro" id="IPR004358">
    <property type="entry name" value="Sig_transdc_His_kin-like_C"/>
</dbReference>
<evidence type="ECO:0000259" key="13">
    <source>
        <dbReference type="PROSITE" id="PS50885"/>
    </source>
</evidence>
<dbReference type="InterPro" id="IPR005467">
    <property type="entry name" value="His_kinase_dom"/>
</dbReference>
<dbReference type="AlphaFoldDB" id="A0A378JTB7"/>
<feature type="transmembrane region" description="Helical" evidence="11">
    <location>
        <begin position="12"/>
        <end position="35"/>
    </location>
</feature>
<name>A0A378JTB7_9GAMM</name>
<reference evidence="15 17" key="2">
    <citation type="submission" date="2018-06" db="EMBL/GenBank/DDBJ databases">
        <authorList>
            <consortium name="Pathogen Informatics"/>
            <person name="Doyle S."/>
        </authorList>
    </citation>
    <scope>NUCLEOTIDE SEQUENCE [LARGE SCALE GENOMIC DNA]</scope>
    <source>
        <strain evidence="15 17">NCTC12239</strain>
    </source>
</reference>
<dbReference type="SMART" id="SM00387">
    <property type="entry name" value="HATPase_c"/>
    <property type="match status" value="1"/>
</dbReference>
<dbReference type="PANTHER" id="PTHR45436">
    <property type="entry name" value="SENSOR HISTIDINE KINASE YKOH"/>
    <property type="match status" value="1"/>
</dbReference>
<dbReference type="PROSITE" id="PS50109">
    <property type="entry name" value="HIS_KIN"/>
    <property type="match status" value="1"/>
</dbReference>
<keyword evidence="16" id="KW-1185">Reference proteome</keyword>
<evidence type="ECO:0000256" key="11">
    <source>
        <dbReference type="SAM" id="Phobius"/>
    </source>
</evidence>
<evidence type="ECO:0000259" key="12">
    <source>
        <dbReference type="PROSITE" id="PS50109"/>
    </source>
</evidence>
<evidence type="ECO:0000256" key="1">
    <source>
        <dbReference type="ARBA" id="ARBA00000085"/>
    </source>
</evidence>
<evidence type="ECO:0000313" key="16">
    <source>
        <dbReference type="Proteomes" id="UP000054985"/>
    </source>
</evidence>
<dbReference type="Gene3D" id="3.30.565.10">
    <property type="entry name" value="Histidine kinase-like ATPase, C-terminal domain"/>
    <property type="match status" value="1"/>
</dbReference>
<keyword evidence="7 15" id="KW-0418">Kinase</keyword>
<evidence type="ECO:0000256" key="9">
    <source>
        <dbReference type="ARBA" id="ARBA00023012"/>
    </source>
</evidence>
<dbReference type="FunFam" id="3.30.565.10:FF:000006">
    <property type="entry name" value="Sensor histidine kinase WalK"/>
    <property type="match status" value="1"/>
</dbReference>
<dbReference type="OrthoDB" id="9813151at2"/>
<keyword evidence="8 11" id="KW-1133">Transmembrane helix</keyword>
<dbReference type="InterPro" id="IPR003661">
    <property type="entry name" value="HisK_dim/P_dom"/>
</dbReference>
<dbReference type="SMART" id="SM00388">
    <property type="entry name" value="HisKA"/>
    <property type="match status" value="1"/>
</dbReference>
<dbReference type="Proteomes" id="UP000254040">
    <property type="component" value="Unassembled WGS sequence"/>
</dbReference>
<evidence type="ECO:0000256" key="10">
    <source>
        <dbReference type="ARBA" id="ARBA00023136"/>
    </source>
</evidence>
<dbReference type="Pfam" id="PF02518">
    <property type="entry name" value="HATPase_c"/>
    <property type="match status" value="1"/>
</dbReference>
<comment type="catalytic activity">
    <reaction evidence="1">
        <text>ATP + protein L-histidine = ADP + protein N-phospho-L-histidine.</text>
        <dbReference type="EC" id="2.7.13.3"/>
    </reaction>
</comment>
<proteinExistence type="predicted"/>
<dbReference type="NCBIfam" id="NF045903">
    <property type="entry name" value="CuHisKinLciSLeg"/>
    <property type="match status" value="1"/>
</dbReference>
<dbReference type="Gene3D" id="6.10.340.10">
    <property type="match status" value="1"/>
</dbReference>
<dbReference type="InterPro" id="IPR050428">
    <property type="entry name" value="TCS_sensor_his_kinase"/>
</dbReference>
<evidence type="ECO:0000256" key="5">
    <source>
        <dbReference type="ARBA" id="ARBA00022679"/>
    </source>
</evidence>
<dbReference type="InterPro" id="IPR036890">
    <property type="entry name" value="HATPase_C_sf"/>
</dbReference>
<keyword evidence="5 15" id="KW-0808">Transferase</keyword>
<dbReference type="InterPro" id="IPR003594">
    <property type="entry name" value="HATPase_dom"/>
</dbReference>
<protein>
    <recommendedName>
        <fullName evidence="3">histidine kinase</fullName>
        <ecNumber evidence="3">2.7.13.3</ecNumber>
    </recommendedName>
</protein>
<gene>
    <name evidence="15" type="primary">cusS</name>
    <name evidence="14" type="ORF">Lmor_0848</name>
    <name evidence="15" type="ORF">NCTC12239_00903</name>
</gene>
<keyword evidence="9" id="KW-0902">Two-component regulatory system</keyword>
<dbReference type="PANTHER" id="PTHR45436:SF15">
    <property type="entry name" value="SENSOR HISTIDINE KINASE CUSS"/>
    <property type="match status" value="1"/>
</dbReference>
<dbReference type="Pfam" id="PF00512">
    <property type="entry name" value="HisKA"/>
    <property type="match status" value="1"/>
</dbReference>
<evidence type="ECO:0000256" key="7">
    <source>
        <dbReference type="ARBA" id="ARBA00022777"/>
    </source>
</evidence>
<evidence type="ECO:0000256" key="2">
    <source>
        <dbReference type="ARBA" id="ARBA00004141"/>
    </source>
</evidence>
<evidence type="ECO:0000256" key="3">
    <source>
        <dbReference type="ARBA" id="ARBA00012438"/>
    </source>
</evidence>
<dbReference type="Gene3D" id="1.10.287.130">
    <property type="match status" value="1"/>
</dbReference>
<dbReference type="InterPro" id="IPR036097">
    <property type="entry name" value="HisK_dim/P_sf"/>
</dbReference>
<evidence type="ECO:0000256" key="4">
    <source>
        <dbReference type="ARBA" id="ARBA00022553"/>
    </source>
</evidence>
<dbReference type="GO" id="GO:0000155">
    <property type="term" value="F:phosphorelay sensor kinase activity"/>
    <property type="evidence" value="ECO:0007669"/>
    <property type="project" value="InterPro"/>
</dbReference>